<dbReference type="PANTHER" id="PTHR48111:SF1">
    <property type="entry name" value="TWO-COMPONENT RESPONSE REGULATOR ORR33"/>
    <property type="match status" value="1"/>
</dbReference>
<evidence type="ECO:0000256" key="2">
    <source>
        <dbReference type="ARBA" id="ARBA00023012"/>
    </source>
</evidence>
<keyword evidence="5" id="KW-0804">Transcription</keyword>
<gene>
    <name evidence="8" type="primary">regX3</name>
    <name evidence="8" type="ORF">LAX5112_03039</name>
</gene>
<evidence type="ECO:0000256" key="1">
    <source>
        <dbReference type="ARBA" id="ARBA00022553"/>
    </source>
</evidence>
<keyword evidence="9" id="KW-1185">Reference proteome</keyword>
<dbReference type="GO" id="GO:0000156">
    <property type="term" value="F:phosphorelay response regulator activity"/>
    <property type="evidence" value="ECO:0007669"/>
    <property type="project" value="TreeGrafter"/>
</dbReference>
<dbReference type="GO" id="GO:0032993">
    <property type="term" value="C:protein-DNA complex"/>
    <property type="evidence" value="ECO:0007669"/>
    <property type="project" value="TreeGrafter"/>
</dbReference>
<dbReference type="RefSeq" id="WP_055672523.1">
    <property type="nucleotide sequence ID" value="NZ_CXWD01000011.1"/>
</dbReference>
<dbReference type="InterPro" id="IPR039420">
    <property type="entry name" value="WalR-like"/>
</dbReference>
<dbReference type="AlphaFoldDB" id="A0A0M7ABQ0"/>
<evidence type="ECO:0000313" key="9">
    <source>
        <dbReference type="Proteomes" id="UP000053235"/>
    </source>
</evidence>
<dbReference type="Proteomes" id="UP000053235">
    <property type="component" value="Unassembled WGS sequence"/>
</dbReference>
<organism evidence="8 9">
    <name type="scientific">Roseibium alexandrii</name>
    <dbReference type="NCBI Taxonomy" id="388408"/>
    <lineage>
        <taxon>Bacteria</taxon>
        <taxon>Pseudomonadati</taxon>
        <taxon>Pseudomonadota</taxon>
        <taxon>Alphaproteobacteria</taxon>
        <taxon>Hyphomicrobiales</taxon>
        <taxon>Stappiaceae</taxon>
        <taxon>Roseibium</taxon>
    </lineage>
</organism>
<evidence type="ECO:0000256" key="5">
    <source>
        <dbReference type="ARBA" id="ARBA00023163"/>
    </source>
</evidence>
<keyword evidence="2" id="KW-0902">Two-component regulatory system</keyword>
<keyword evidence="3" id="KW-0805">Transcription regulation</keyword>
<dbReference type="PANTHER" id="PTHR48111">
    <property type="entry name" value="REGULATOR OF RPOS"/>
    <property type="match status" value="1"/>
</dbReference>
<dbReference type="SUPFAM" id="SSF52172">
    <property type="entry name" value="CheY-like"/>
    <property type="match status" value="1"/>
</dbReference>
<feature type="modified residue" description="4-aspartylphosphate" evidence="6">
    <location>
        <position position="51"/>
    </location>
</feature>
<dbReference type="GO" id="GO:0000976">
    <property type="term" value="F:transcription cis-regulatory region binding"/>
    <property type="evidence" value="ECO:0007669"/>
    <property type="project" value="TreeGrafter"/>
</dbReference>
<feature type="domain" description="Response regulatory" evidence="7">
    <location>
        <begin position="2"/>
        <end position="113"/>
    </location>
</feature>
<protein>
    <submittedName>
        <fullName evidence="8">Sensory transduction protein regX3</fullName>
    </submittedName>
</protein>
<keyword evidence="1 6" id="KW-0597">Phosphoprotein</keyword>
<dbReference type="EMBL" id="CXWD01000011">
    <property type="protein sequence ID" value="CTQ72077.1"/>
    <property type="molecule type" value="Genomic_DNA"/>
</dbReference>
<dbReference type="GO" id="GO:0005829">
    <property type="term" value="C:cytosol"/>
    <property type="evidence" value="ECO:0007669"/>
    <property type="project" value="TreeGrafter"/>
</dbReference>
<sequence length="113" mass="12062">MIVHIVEDDRAVADALYIVLGELGYLPTVYSDGETFLAEATVSAKDIVLLDLGLPGMSGVDVAHQLNSRASAPRIIAISGKTRAGLNRHLRDLPDMPLLRKPLSMEALAEAVA</sequence>
<dbReference type="Gene3D" id="3.40.50.2300">
    <property type="match status" value="1"/>
</dbReference>
<keyword evidence="4" id="KW-0238">DNA-binding</keyword>
<evidence type="ECO:0000313" key="8">
    <source>
        <dbReference type="EMBL" id="CTQ72077.1"/>
    </source>
</evidence>
<dbReference type="InterPro" id="IPR001789">
    <property type="entry name" value="Sig_transdc_resp-reg_receiver"/>
</dbReference>
<dbReference type="SMART" id="SM00448">
    <property type="entry name" value="REC"/>
    <property type="match status" value="1"/>
</dbReference>
<evidence type="ECO:0000256" key="4">
    <source>
        <dbReference type="ARBA" id="ARBA00023125"/>
    </source>
</evidence>
<dbReference type="OrthoDB" id="7679005at2"/>
<evidence type="ECO:0000259" key="7">
    <source>
        <dbReference type="PROSITE" id="PS50110"/>
    </source>
</evidence>
<dbReference type="Pfam" id="PF00072">
    <property type="entry name" value="Response_reg"/>
    <property type="match status" value="1"/>
</dbReference>
<reference evidence="9" key="1">
    <citation type="submission" date="2015-07" db="EMBL/GenBank/DDBJ databases">
        <authorList>
            <person name="Rodrigo-Torres Lidia"/>
            <person name="Arahal R.David."/>
        </authorList>
    </citation>
    <scope>NUCLEOTIDE SEQUENCE [LARGE SCALE GENOMIC DNA]</scope>
    <source>
        <strain evidence="9">CECT 5112</strain>
    </source>
</reference>
<dbReference type="InterPro" id="IPR011006">
    <property type="entry name" value="CheY-like_superfamily"/>
</dbReference>
<accession>A0A0M7ABQ0</accession>
<evidence type="ECO:0000256" key="3">
    <source>
        <dbReference type="ARBA" id="ARBA00023015"/>
    </source>
</evidence>
<name>A0A0M7ABQ0_9HYPH</name>
<dbReference type="STRING" id="388408.LAX5112_03039"/>
<proteinExistence type="predicted"/>
<dbReference type="GO" id="GO:0006355">
    <property type="term" value="P:regulation of DNA-templated transcription"/>
    <property type="evidence" value="ECO:0007669"/>
    <property type="project" value="TreeGrafter"/>
</dbReference>
<evidence type="ECO:0000256" key="6">
    <source>
        <dbReference type="PROSITE-ProRule" id="PRU00169"/>
    </source>
</evidence>
<dbReference type="PROSITE" id="PS50110">
    <property type="entry name" value="RESPONSE_REGULATORY"/>
    <property type="match status" value="1"/>
</dbReference>